<comment type="similarity">
    <text evidence="7">Belongs to the class IV-like SAM-binding methyltransferase superfamily. RNA methyltransferase TrmH family.</text>
</comment>
<evidence type="ECO:0000256" key="5">
    <source>
        <dbReference type="ARBA" id="ARBA00022694"/>
    </source>
</evidence>
<evidence type="ECO:0000313" key="10">
    <source>
        <dbReference type="Proteomes" id="UP000189733"/>
    </source>
</evidence>
<dbReference type="GO" id="GO:0002938">
    <property type="term" value="P:tRNA guanine ribose methylation"/>
    <property type="evidence" value="ECO:0007669"/>
    <property type="project" value="UniProtKB-UniRule"/>
</dbReference>
<dbReference type="STRING" id="1121442.SAMN02745702_01803"/>
<keyword evidence="3 7" id="KW-0808">Transferase</keyword>
<comment type="caution">
    <text evidence="7">Lacks conserved residue(s) required for the propagation of feature annotation.</text>
</comment>
<keyword evidence="10" id="KW-1185">Reference proteome</keyword>
<dbReference type="InterPro" id="IPR029026">
    <property type="entry name" value="tRNA_m1G_MTases_N"/>
</dbReference>
<protein>
    <recommendedName>
        <fullName evidence="7">tRNA (guanosine(18)-2'-O)-methyltransferase</fullName>
        <ecNumber evidence="7">2.1.1.34</ecNumber>
    </recommendedName>
    <alternativeName>
        <fullName evidence="7">tRNA [Gm18] methyltransferase</fullName>
    </alternativeName>
</protein>
<feature type="binding site" evidence="7">
    <location>
        <position position="147"/>
    </location>
    <ligand>
        <name>S-adenosyl-L-methionine</name>
        <dbReference type="ChEBI" id="CHEBI:59789"/>
    </ligand>
</feature>
<dbReference type="SUPFAM" id="SSF75217">
    <property type="entry name" value="alpha/beta knot"/>
    <property type="match status" value="1"/>
</dbReference>
<feature type="binding site" evidence="7">
    <location>
        <position position="156"/>
    </location>
    <ligand>
        <name>S-adenosyl-L-methionine</name>
        <dbReference type="ChEBI" id="CHEBI:59789"/>
    </ligand>
</feature>
<dbReference type="GO" id="GO:0141100">
    <property type="term" value="F:tRNA (guanine(18)-2'-O)-methyltransferase activity"/>
    <property type="evidence" value="ECO:0007669"/>
    <property type="project" value="UniProtKB-UniRule"/>
</dbReference>
<keyword evidence="6 7" id="KW-0694">RNA-binding</keyword>
<dbReference type="InterPro" id="IPR001537">
    <property type="entry name" value="SpoU_MeTrfase"/>
</dbReference>
<feature type="binding site" evidence="7">
    <location>
        <position position="104"/>
    </location>
    <ligand>
        <name>S-adenosyl-L-methionine</name>
        <dbReference type="ChEBI" id="CHEBI:59789"/>
    </ligand>
</feature>
<dbReference type="CDD" id="cd18092">
    <property type="entry name" value="SpoU-like_TrmH"/>
    <property type="match status" value="1"/>
</dbReference>
<dbReference type="Proteomes" id="UP000189733">
    <property type="component" value="Unassembled WGS sequence"/>
</dbReference>
<dbReference type="EC" id="2.1.1.34" evidence="7"/>
<comment type="function">
    <text evidence="7">Catalyzes the 2'-O methylation of guanosine at position 18 in tRNA.</text>
</comment>
<evidence type="ECO:0000256" key="2">
    <source>
        <dbReference type="ARBA" id="ARBA00022603"/>
    </source>
</evidence>
<comment type="catalytic activity">
    <reaction evidence="7">
        <text>guanosine(18) in tRNA + S-adenosyl-L-methionine = 2'-O-methylguanosine(18) in tRNA + S-adenosyl-L-homocysteine + H(+)</text>
        <dbReference type="Rhea" id="RHEA:20077"/>
        <dbReference type="Rhea" id="RHEA-COMP:10190"/>
        <dbReference type="Rhea" id="RHEA-COMP:10192"/>
        <dbReference type="ChEBI" id="CHEBI:15378"/>
        <dbReference type="ChEBI" id="CHEBI:57856"/>
        <dbReference type="ChEBI" id="CHEBI:59789"/>
        <dbReference type="ChEBI" id="CHEBI:74269"/>
        <dbReference type="ChEBI" id="CHEBI:74445"/>
        <dbReference type="EC" id="2.1.1.34"/>
    </reaction>
</comment>
<dbReference type="Pfam" id="PF00588">
    <property type="entry name" value="SpoU_methylase"/>
    <property type="match status" value="1"/>
</dbReference>
<dbReference type="GO" id="GO:0000049">
    <property type="term" value="F:tRNA binding"/>
    <property type="evidence" value="ECO:0007669"/>
    <property type="project" value="UniProtKB-UniRule"/>
</dbReference>
<name>A0A1T4W7W5_9BACT</name>
<proteinExistence type="inferred from homology"/>
<dbReference type="PANTHER" id="PTHR43453:SF1">
    <property type="entry name" value="TRNA_RRNA METHYLTRANSFERASE SPOU TYPE DOMAIN-CONTAINING PROTEIN"/>
    <property type="match status" value="1"/>
</dbReference>
<organism evidence="9 10">
    <name type="scientific">Desulfobaculum bizertense DSM 18034</name>
    <dbReference type="NCBI Taxonomy" id="1121442"/>
    <lineage>
        <taxon>Bacteria</taxon>
        <taxon>Pseudomonadati</taxon>
        <taxon>Thermodesulfobacteriota</taxon>
        <taxon>Desulfovibrionia</taxon>
        <taxon>Desulfovibrionales</taxon>
        <taxon>Desulfovibrionaceae</taxon>
        <taxon>Desulfobaculum</taxon>
    </lineage>
</organism>
<dbReference type="EMBL" id="FUYA01000005">
    <property type="protein sequence ID" value="SKA73128.1"/>
    <property type="molecule type" value="Genomic_DNA"/>
</dbReference>
<accession>A0A1T4W7W5</accession>
<dbReference type="InterPro" id="IPR029028">
    <property type="entry name" value="Alpha/beta_knot_MTases"/>
</dbReference>
<reference evidence="9 10" key="1">
    <citation type="submission" date="2017-02" db="EMBL/GenBank/DDBJ databases">
        <authorList>
            <person name="Peterson S.W."/>
        </authorList>
    </citation>
    <scope>NUCLEOTIDE SEQUENCE [LARGE SCALE GENOMIC DNA]</scope>
    <source>
        <strain evidence="9 10">DSM 18034</strain>
    </source>
</reference>
<dbReference type="InterPro" id="IPR033671">
    <property type="entry name" value="TrmH"/>
</dbReference>
<dbReference type="AlphaFoldDB" id="A0A1T4W7W5"/>
<feature type="domain" description="tRNA/rRNA methyltransferase SpoU type" evidence="8">
    <location>
        <begin position="27"/>
        <end position="167"/>
    </location>
</feature>
<dbReference type="RefSeq" id="WP_200803645.1">
    <property type="nucleotide sequence ID" value="NZ_FUYA01000005.1"/>
</dbReference>
<evidence type="ECO:0000313" key="9">
    <source>
        <dbReference type="EMBL" id="SKA73128.1"/>
    </source>
</evidence>
<evidence type="ECO:0000259" key="8">
    <source>
        <dbReference type="Pfam" id="PF00588"/>
    </source>
</evidence>
<keyword evidence="2 7" id="KW-0489">Methyltransferase</keyword>
<keyword evidence="4 7" id="KW-0949">S-adenosyl-L-methionine</keyword>
<dbReference type="Gene3D" id="3.40.1280.10">
    <property type="match status" value="1"/>
</dbReference>
<evidence type="ECO:0000256" key="6">
    <source>
        <dbReference type="ARBA" id="ARBA00022884"/>
    </source>
</evidence>
<keyword evidence="1 7" id="KW-0820">tRNA-binding</keyword>
<evidence type="ECO:0000256" key="3">
    <source>
        <dbReference type="ARBA" id="ARBA00022679"/>
    </source>
</evidence>
<keyword evidence="5 7" id="KW-0819">tRNA processing</keyword>
<evidence type="ECO:0000256" key="7">
    <source>
        <dbReference type="HAMAP-Rule" id="MF_02060"/>
    </source>
</evidence>
<evidence type="ECO:0000256" key="4">
    <source>
        <dbReference type="ARBA" id="ARBA00022691"/>
    </source>
</evidence>
<evidence type="ECO:0000256" key="1">
    <source>
        <dbReference type="ARBA" id="ARBA00022555"/>
    </source>
</evidence>
<gene>
    <name evidence="7" type="primary">trmH</name>
    <name evidence="9" type="ORF">SAMN02745702_01803</name>
</gene>
<dbReference type="HAMAP" id="MF_02060">
    <property type="entry name" value="tRNA_methyltr_TrmH"/>
    <property type="match status" value="1"/>
</dbReference>
<sequence>MKKIAHCRTPERKARMRSVIERRQSDLSLVMANIWDPHNVSAILRSCDAFGVQKVHLYYTDNTFPNLGKKSSASAKKWIDMERHSDPKVMIQGLRDAGHQILSTGFSERARPLFDYDLTKPTTIILGNEHRGVDTELEELAPDQIYIPMQGMVQSLNVSVAAALTLYEAFRQRQAAGMYNTPSFDAKTVDAMVEDWCTK</sequence>
<dbReference type="PANTHER" id="PTHR43453">
    <property type="entry name" value="RRNA METHYLASE-LIKE"/>
    <property type="match status" value="1"/>
</dbReference>